<protein>
    <submittedName>
        <fullName evidence="2">Uncharacterized protein</fullName>
    </submittedName>
</protein>
<proteinExistence type="predicted"/>
<sequence>MITAALLITLALAAVGPADAARTVAGLKALSSQAATSQAPLGFTARHLQMVAGPAANATDKPSAIRVTLTIVVGPNDTLLTFLPGKDKYNSYVYGPLT</sequence>
<keyword evidence="1" id="KW-0732">Signal</keyword>
<evidence type="ECO:0000256" key="1">
    <source>
        <dbReference type="SAM" id="SignalP"/>
    </source>
</evidence>
<dbReference type="EMBL" id="BLLF01004456">
    <property type="protein sequence ID" value="GFH29650.1"/>
    <property type="molecule type" value="Genomic_DNA"/>
</dbReference>
<keyword evidence="3" id="KW-1185">Reference proteome</keyword>
<gene>
    <name evidence="2" type="ORF">HaLaN_28345</name>
</gene>
<evidence type="ECO:0000313" key="2">
    <source>
        <dbReference type="EMBL" id="GFH29650.1"/>
    </source>
</evidence>
<name>A0A6A0AA60_HAELA</name>
<evidence type="ECO:0000313" key="3">
    <source>
        <dbReference type="Proteomes" id="UP000485058"/>
    </source>
</evidence>
<feature type="signal peptide" evidence="1">
    <location>
        <begin position="1"/>
        <end position="20"/>
    </location>
</feature>
<organism evidence="2 3">
    <name type="scientific">Haematococcus lacustris</name>
    <name type="common">Green alga</name>
    <name type="synonym">Haematococcus pluvialis</name>
    <dbReference type="NCBI Taxonomy" id="44745"/>
    <lineage>
        <taxon>Eukaryota</taxon>
        <taxon>Viridiplantae</taxon>
        <taxon>Chlorophyta</taxon>
        <taxon>core chlorophytes</taxon>
        <taxon>Chlorophyceae</taxon>
        <taxon>CS clade</taxon>
        <taxon>Chlamydomonadales</taxon>
        <taxon>Haematococcaceae</taxon>
        <taxon>Haematococcus</taxon>
    </lineage>
</organism>
<dbReference type="Proteomes" id="UP000485058">
    <property type="component" value="Unassembled WGS sequence"/>
</dbReference>
<accession>A0A6A0AA60</accession>
<dbReference type="AlphaFoldDB" id="A0A6A0AA60"/>
<reference evidence="2 3" key="1">
    <citation type="submission" date="2020-02" db="EMBL/GenBank/DDBJ databases">
        <title>Draft genome sequence of Haematococcus lacustris strain NIES-144.</title>
        <authorList>
            <person name="Morimoto D."/>
            <person name="Nakagawa S."/>
            <person name="Yoshida T."/>
            <person name="Sawayama S."/>
        </authorList>
    </citation>
    <scope>NUCLEOTIDE SEQUENCE [LARGE SCALE GENOMIC DNA]</scope>
    <source>
        <strain evidence="2 3">NIES-144</strain>
    </source>
</reference>
<feature type="chain" id="PRO_5025351180" evidence="1">
    <location>
        <begin position="21"/>
        <end position="98"/>
    </location>
</feature>
<feature type="non-terminal residue" evidence="2">
    <location>
        <position position="98"/>
    </location>
</feature>
<comment type="caution">
    <text evidence="2">The sequence shown here is derived from an EMBL/GenBank/DDBJ whole genome shotgun (WGS) entry which is preliminary data.</text>
</comment>